<sequence>MESVLLSARCTANTATVFWNKPENATADTVYEVSLDGGHSVHTNRTHYTFTELIPNTEYCVTVYNIGSIHICTLPARRRIYVTEEPYNAVGDGKTLNTAALQQAFTDCGPNDEVYFPAGIYLTGALDLHSCMSVCLEKDAVLQGSSDPTDYLPRIWSRFEGTEQECYRSLLNAGHLDHTAGANCENILLYGKGTISGGGHVLAERMIDIERENLREYLAQNAALVATCENDRTIPGRVRGRLINLSNCSRIRITGLTLQNGAAWNVHMIYCDDIVTDHCTLRSGGIWNGDGWDPDSSTNCTLFATEFETEDDSVAIKSGKNPEGNAINRPTKHICVFDCHSNGGHGICIGSEMSGGVADVQIWDCDIAASSNGIEIKGTPKRGGYVRNVTVRDCTFPRLLIHSVPYNDDGIPASEQPYFEDFRFERLHLTGQKQEHGTVESVAPIEIDGFTAPGHKIKNVLLSDCVLPPNAKLLLSRYDALTISNLHTEEDQATSRYSATL</sequence>
<dbReference type="AlphaFoldDB" id="A0AAE3D878"/>
<dbReference type="InterPro" id="IPR036116">
    <property type="entry name" value="FN3_sf"/>
</dbReference>
<keyword evidence="3 4" id="KW-0326">Glycosidase</keyword>
<dbReference type="GO" id="GO:0004650">
    <property type="term" value="F:polygalacturonase activity"/>
    <property type="evidence" value="ECO:0007669"/>
    <property type="project" value="InterPro"/>
</dbReference>
<reference evidence="5 6" key="1">
    <citation type="submission" date="2021-10" db="EMBL/GenBank/DDBJ databases">
        <title>Anaerobic single-cell dispensing facilitates the cultivation of human gut bacteria.</title>
        <authorList>
            <person name="Afrizal A."/>
        </authorList>
    </citation>
    <scope>NUCLEOTIDE SEQUENCE [LARGE SCALE GENOMIC DNA]</scope>
    <source>
        <strain evidence="5 6">CLA-AA-H273</strain>
    </source>
</reference>
<evidence type="ECO:0000313" key="6">
    <source>
        <dbReference type="Proteomes" id="UP001197795"/>
    </source>
</evidence>
<comment type="similarity">
    <text evidence="1 4">Belongs to the glycosyl hydrolase 28 family.</text>
</comment>
<dbReference type="InterPro" id="IPR003961">
    <property type="entry name" value="FN3_dom"/>
</dbReference>
<dbReference type="InterPro" id="IPR012334">
    <property type="entry name" value="Pectin_lyas_fold"/>
</dbReference>
<dbReference type="SUPFAM" id="SSF51126">
    <property type="entry name" value="Pectin lyase-like"/>
    <property type="match status" value="1"/>
</dbReference>
<evidence type="ECO:0000256" key="4">
    <source>
        <dbReference type="RuleBase" id="RU361169"/>
    </source>
</evidence>
<evidence type="ECO:0000313" key="5">
    <source>
        <dbReference type="EMBL" id="MCC2120302.1"/>
    </source>
</evidence>
<dbReference type="Proteomes" id="UP001197795">
    <property type="component" value="Unassembled WGS sequence"/>
</dbReference>
<keyword evidence="2 4" id="KW-0378">Hydrolase</keyword>
<gene>
    <name evidence="5" type="ORF">LKD75_12025</name>
</gene>
<dbReference type="Gene3D" id="2.60.40.10">
    <property type="entry name" value="Immunoglobulins"/>
    <property type="match status" value="1"/>
</dbReference>
<dbReference type="EMBL" id="JAJEPV010000029">
    <property type="protein sequence ID" value="MCC2120302.1"/>
    <property type="molecule type" value="Genomic_DNA"/>
</dbReference>
<accession>A0AAE3D878</accession>
<name>A0AAE3D878_9FIRM</name>
<dbReference type="RefSeq" id="WP_227733533.1">
    <property type="nucleotide sequence ID" value="NZ_JAJEPV010000029.1"/>
</dbReference>
<dbReference type="PANTHER" id="PTHR31339:SF9">
    <property type="entry name" value="PLASMIN AND FIBRONECTIN-BINDING PROTEIN A"/>
    <property type="match status" value="1"/>
</dbReference>
<dbReference type="PANTHER" id="PTHR31339">
    <property type="entry name" value="PECTIN LYASE-RELATED"/>
    <property type="match status" value="1"/>
</dbReference>
<dbReference type="InterPro" id="IPR000743">
    <property type="entry name" value="Glyco_hydro_28"/>
</dbReference>
<dbReference type="SUPFAM" id="SSF49265">
    <property type="entry name" value="Fibronectin type III"/>
    <property type="match status" value="1"/>
</dbReference>
<evidence type="ECO:0000256" key="2">
    <source>
        <dbReference type="ARBA" id="ARBA00022801"/>
    </source>
</evidence>
<evidence type="ECO:0000256" key="1">
    <source>
        <dbReference type="ARBA" id="ARBA00008834"/>
    </source>
</evidence>
<comment type="caution">
    <text evidence="5">The sequence shown here is derived from an EMBL/GenBank/DDBJ whole genome shotgun (WGS) entry which is preliminary data.</text>
</comment>
<evidence type="ECO:0000256" key="3">
    <source>
        <dbReference type="ARBA" id="ARBA00023295"/>
    </source>
</evidence>
<organism evidence="5 6">
    <name type="scientific">Waltera acetigignens</name>
    <dbReference type="NCBI Taxonomy" id="2981769"/>
    <lineage>
        <taxon>Bacteria</taxon>
        <taxon>Bacillati</taxon>
        <taxon>Bacillota</taxon>
        <taxon>Clostridia</taxon>
        <taxon>Lachnospirales</taxon>
        <taxon>Lachnospiraceae</taxon>
        <taxon>Waltera</taxon>
    </lineage>
</organism>
<dbReference type="Gene3D" id="2.160.20.10">
    <property type="entry name" value="Single-stranded right-handed beta-helix, Pectin lyase-like"/>
    <property type="match status" value="1"/>
</dbReference>
<dbReference type="CDD" id="cd00063">
    <property type="entry name" value="FN3"/>
    <property type="match status" value="1"/>
</dbReference>
<dbReference type="GO" id="GO:0005975">
    <property type="term" value="P:carbohydrate metabolic process"/>
    <property type="evidence" value="ECO:0007669"/>
    <property type="project" value="InterPro"/>
</dbReference>
<keyword evidence="6" id="KW-1185">Reference proteome</keyword>
<dbReference type="InterPro" id="IPR051801">
    <property type="entry name" value="GH28_Enzymes"/>
</dbReference>
<dbReference type="InterPro" id="IPR013783">
    <property type="entry name" value="Ig-like_fold"/>
</dbReference>
<dbReference type="InterPro" id="IPR011050">
    <property type="entry name" value="Pectin_lyase_fold/virulence"/>
</dbReference>
<protein>
    <submittedName>
        <fullName evidence="5">Glycoside hydrolase family 28 protein</fullName>
    </submittedName>
</protein>
<proteinExistence type="inferred from homology"/>
<dbReference type="Pfam" id="PF00295">
    <property type="entry name" value="Glyco_hydro_28"/>
    <property type="match status" value="1"/>
</dbReference>